<organism evidence="3">
    <name type="scientific">Naegleria gruberi</name>
    <name type="common">Amoeba</name>
    <dbReference type="NCBI Taxonomy" id="5762"/>
    <lineage>
        <taxon>Eukaryota</taxon>
        <taxon>Discoba</taxon>
        <taxon>Heterolobosea</taxon>
        <taxon>Tetramitia</taxon>
        <taxon>Eutetramitia</taxon>
        <taxon>Vahlkampfiidae</taxon>
        <taxon>Naegleria</taxon>
    </lineage>
</organism>
<dbReference type="GeneID" id="8848836"/>
<dbReference type="Proteomes" id="UP000006671">
    <property type="component" value="Unassembled WGS sequence"/>
</dbReference>
<dbReference type="InterPro" id="IPR051704">
    <property type="entry name" value="FAD_aromatic-hydroxylase"/>
</dbReference>
<feature type="region of interest" description="Disordered" evidence="1">
    <location>
        <begin position="658"/>
        <end position="686"/>
    </location>
</feature>
<feature type="region of interest" description="Disordered" evidence="1">
    <location>
        <begin position="701"/>
        <end position="751"/>
    </location>
</feature>
<evidence type="ECO:0000313" key="3">
    <source>
        <dbReference type="Proteomes" id="UP000006671"/>
    </source>
</evidence>
<proteinExistence type="predicted"/>
<dbReference type="OrthoDB" id="655030at2759"/>
<dbReference type="Gene3D" id="3.30.9.10">
    <property type="entry name" value="D-Amino Acid Oxidase, subunit A, domain 2"/>
    <property type="match status" value="1"/>
</dbReference>
<dbReference type="eggNOG" id="ENOG502SYHS">
    <property type="taxonomic scope" value="Eukaryota"/>
</dbReference>
<dbReference type="SUPFAM" id="SSF51905">
    <property type="entry name" value="FAD/NAD(P)-binding domain"/>
    <property type="match status" value="2"/>
</dbReference>
<feature type="compositionally biased region" description="Low complexity" evidence="1">
    <location>
        <begin position="717"/>
        <end position="729"/>
    </location>
</feature>
<feature type="region of interest" description="Disordered" evidence="1">
    <location>
        <begin position="1"/>
        <end position="40"/>
    </location>
</feature>
<dbReference type="PANTHER" id="PTHR46865">
    <property type="entry name" value="OXIDOREDUCTASE-RELATED"/>
    <property type="match status" value="1"/>
</dbReference>
<dbReference type="PANTHER" id="PTHR46865:SF2">
    <property type="entry name" value="MONOOXYGENASE"/>
    <property type="match status" value="1"/>
</dbReference>
<feature type="region of interest" description="Disordered" evidence="1">
    <location>
        <begin position="294"/>
        <end position="398"/>
    </location>
</feature>
<sequence length="1515" mass="174118">MMLSNNQDISTHRYFGDNDDEENSSSSQSPPSTNQQQDNNYFFSYGRSSSLISQQNNHKHHSNHHSNSHHTYKVLVSGGGFAGLVFSYYLLHSLSHKHNNLPIEITIVEKASVYRQVGAIITLEGEQVIRALKEMNLEEELHQIEIPRSKQHFYTKNGRHVRSFDESSVIKYKEEGRRYERHKFHEILMKRIKPLIVRRDGNLTILSNANLHSNSSTPSSDDELSDDKHFKMNRVIYSMRPSLFNKEKIEVTLMNKNDWLHLQYQKEQQENIQMKRSSSVCSVNSPLNTRILNDISNLERKDSPTNRLSKLHKRKSTGSSGDLQQMEEEAMKKSSTTTPAEIATPNSAGKESAGWRRFFQKKESNAQSPSQKTKSDSSSNILLEGSPMSAPLNTINDPKRTSMNDLLVTFNEGDSFESSVYQSTEDRKLYQIEREEYDLVVGSDGIHSQTRALIFGDESNFKHFLGVGYFCFIVDMILTEADEQQVSEKYWNNVYGSEKKSTESFDPTQISGIKGLEPLTPDRIAKMKEVSKKLAELIKDGESSSVLLNHGRYMNVLRYGNKLSVSLVYRQPKEEDMLKESSSYTVSKSKSFVDDALIDSPNDSKSPSTHEKWRKRFSLFRKHTESPIKNDLAQDPSSSASSLTNHFYSFDINKFEDHHDNDDQRSVTHSSDSSEDHEEVMEEEDEEIAEAFMEMVNESMANRESASVQNLEEKCVTPNSNNSSSSPTSNDEKSPNEKSEKKQKKKKVEKSHHSKTFFISAEDRKNFLKNKFDDCGFLFHDIMDLVFDSRIIYYDDLAQIRNLDNWYKGKCVLVGDACQACTPLSGKGGALAIVAAKTLALELRNVLETHASTEGEDNLHTIPLEKSIYFDSCLQQAFEKYENAMQERIKTVQKKTVWEGVDVYLAKSGVKRMVRDGALKFLPKSVLLKLTKKEEEQGSTIIVKKDDYYHSEDEDSGDDEREEEEDIYSSIHVKFFTCANEPVVLHQNVKLTRGVGHYYLARELNDSSLEKLVEISQKRIFDSSFDNLLFTIRGNFQMEVFFRIMLGIAGVKKIDRYLDCILSSYEYAKNPPPPPLPPPPPPPPPVNQQPGKKKKKNNNQNQQQQLRAPVSYFGNEKFREERDGVDYRWCPLTHQIDSLIDLMKFGDDSQHTENMAKYVMDLTYRSVASFSVSSEIATKFCLPHIANQFISGKCYDNDGEQTYIVTLRKSNGGTFKLVHFRPEKDSDSTNPYEFFKIHILDPAENIFEKECFGSDDCLVQNAVQKHISGLEELSFESLCNSVMCIVFLRGYLINIRKDENPCESVMNQSVWENIEIPTRRRKTLSASIEPAQIGDVEDLDPLTIFWVDEEPTTHHQYGDVAETRNPKIKDQVYGFVLDLIAEYRSIQRDSIFSQKYRALQDSMRFYSDGIGDVYDFEYKEKNLYYVKGKYDFHYCAIVCGFEDIVICGKAAGEIFYWTPFCYFRSGKKEDKEKCTDDEEKRTDHDVSHLEPLKELKEVTFDKVLDNIEEFFSQFM</sequence>
<feature type="compositionally biased region" description="Basic residues" evidence="1">
    <location>
        <begin position="741"/>
        <end position="751"/>
    </location>
</feature>
<dbReference type="VEuPathDB" id="AmoebaDB:NAEGRDRAFT_57465"/>
<feature type="compositionally biased region" description="Polar residues" evidence="1">
    <location>
        <begin position="333"/>
        <end position="349"/>
    </location>
</feature>
<evidence type="ECO:0000256" key="1">
    <source>
        <dbReference type="SAM" id="MobiDB-lite"/>
    </source>
</evidence>
<feature type="compositionally biased region" description="Basic and acidic residues" evidence="1">
    <location>
        <begin position="730"/>
        <end position="740"/>
    </location>
</feature>
<reference evidence="2 3" key="1">
    <citation type="journal article" date="2010" name="Cell">
        <title>The genome of Naegleria gruberi illuminates early eukaryotic versatility.</title>
        <authorList>
            <person name="Fritz-Laylin L.K."/>
            <person name="Prochnik S.E."/>
            <person name="Ginger M.L."/>
            <person name="Dacks J.B."/>
            <person name="Carpenter M.L."/>
            <person name="Field M.C."/>
            <person name="Kuo A."/>
            <person name="Paredez A."/>
            <person name="Chapman J."/>
            <person name="Pham J."/>
            <person name="Shu S."/>
            <person name="Neupane R."/>
            <person name="Cipriano M."/>
            <person name="Mancuso J."/>
            <person name="Tu H."/>
            <person name="Salamov A."/>
            <person name="Lindquist E."/>
            <person name="Shapiro H."/>
            <person name="Lucas S."/>
            <person name="Grigoriev I.V."/>
            <person name="Cande W.Z."/>
            <person name="Fulton C."/>
            <person name="Rokhsar D.S."/>
            <person name="Dawson S.C."/>
        </authorList>
    </citation>
    <scope>NUCLEOTIDE SEQUENCE [LARGE SCALE GENOMIC DNA]</scope>
    <source>
        <strain evidence="2 3">NEG-M</strain>
    </source>
</reference>
<dbReference type="OMA" id="GRRYERH"/>
<feature type="compositionally biased region" description="Low complexity" evidence="1">
    <location>
        <begin position="24"/>
        <end position="40"/>
    </location>
</feature>
<evidence type="ECO:0000313" key="2">
    <source>
        <dbReference type="EMBL" id="EFC46817.1"/>
    </source>
</evidence>
<dbReference type="Gene3D" id="3.30.9.30">
    <property type="match status" value="1"/>
</dbReference>
<name>D2V8J1_NAEGR</name>
<feature type="region of interest" description="Disordered" evidence="1">
    <location>
        <begin position="1070"/>
        <end position="1110"/>
    </location>
</feature>
<gene>
    <name evidence="2" type="ORF">NAEGRDRAFT_57465</name>
</gene>
<dbReference type="Gene3D" id="3.50.50.60">
    <property type="entry name" value="FAD/NAD(P)-binding domain"/>
    <property type="match status" value="3"/>
</dbReference>
<dbReference type="KEGG" id="ngr:NAEGRDRAFT_57465"/>
<feature type="compositionally biased region" description="Low complexity" evidence="1">
    <location>
        <begin position="367"/>
        <end position="379"/>
    </location>
</feature>
<dbReference type="RefSeq" id="XP_002679561.1">
    <property type="nucleotide sequence ID" value="XM_002679515.1"/>
</dbReference>
<dbReference type="InParanoid" id="D2V8J1"/>
<dbReference type="InterPro" id="IPR036188">
    <property type="entry name" value="FAD/NAD-bd_sf"/>
</dbReference>
<feature type="compositionally biased region" description="Acidic residues" evidence="1">
    <location>
        <begin position="673"/>
        <end position="686"/>
    </location>
</feature>
<feature type="compositionally biased region" description="Polar residues" evidence="1">
    <location>
        <begin position="701"/>
        <end position="710"/>
    </location>
</feature>
<dbReference type="EMBL" id="GG738857">
    <property type="protein sequence ID" value="EFC46817.1"/>
    <property type="molecule type" value="Genomic_DNA"/>
</dbReference>
<keyword evidence="3" id="KW-1185">Reference proteome</keyword>
<accession>D2V8J1</accession>
<protein>
    <submittedName>
        <fullName evidence="2">Predicted protein</fullName>
    </submittedName>
</protein>
<feature type="compositionally biased region" description="Pro residues" evidence="1">
    <location>
        <begin position="1070"/>
        <end position="1087"/>
    </location>
</feature>